<evidence type="ECO:0000256" key="5">
    <source>
        <dbReference type="ARBA" id="ARBA00022737"/>
    </source>
</evidence>
<evidence type="ECO:0000256" key="2">
    <source>
        <dbReference type="ARBA" id="ARBA00005434"/>
    </source>
</evidence>
<dbReference type="FunFam" id="2.130.10.10:FF:000180">
    <property type="entry name" value="WD repeat-containing protein 76"/>
    <property type="match status" value="2"/>
</dbReference>
<gene>
    <name evidence="10" type="ORF">F8388_000763</name>
</gene>
<dbReference type="Proteomes" id="UP000525078">
    <property type="component" value="Unassembled WGS sequence"/>
</dbReference>
<dbReference type="InterPro" id="IPR015943">
    <property type="entry name" value="WD40/YVTN_repeat-like_dom_sf"/>
</dbReference>
<comment type="similarity">
    <text evidence="2">Belongs to the WD repeat DDB2/WDR76 family.</text>
</comment>
<dbReference type="InterPro" id="IPR019775">
    <property type="entry name" value="WD40_repeat_CS"/>
</dbReference>
<evidence type="ECO:0000313" key="10">
    <source>
        <dbReference type="EMBL" id="KAF4350733.1"/>
    </source>
</evidence>
<dbReference type="PANTHER" id="PTHR14773:SF0">
    <property type="entry name" value="WD REPEAT-CONTAINING PROTEIN 76"/>
    <property type="match status" value="1"/>
</dbReference>
<evidence type="ECO:0000313" key="11">
    <source>
        <dbReference type="Proteomes" id="UP000525078"/>
    </source>
</evidence>
<evidence type="ECO:0000256" key="8">
    <source>
        <dbReference type="PROSITE-ProRule" id="PRU00221"/>
    </source>
</evidence>
<comment type="caution">
    <text evidence="10">The sequence shown here is derived from an EMBL/GenBank/DDBJ whole genome shotgun (WGS) entry which is preliminary data.</text>
</comment>
<dbReference type="GO" id="GO:0006974">
    <property type="term" value="P:DNA damage response"/>
    <property type="evidence" value="ECO:0007669"/>
    <property type="project" value="UniProtKB-KW"/>
</dbReference>
<keyword evidence="4 8" id="KW-0853">WD repeat</keyword>
<dbReference type="SMART" id="SM00320">
    <property type="entry name" value="WD40"/>
    <property type="match status" value="8"/>
</dbReference>
<proteinExistence type="inferred from homology"/>
<dbReference type="Gene3D" id="2.130.10.10">
    <property type="entry name" value="YVTN repeat-like/Quinoprotein amine dehydrogenase"/>
    <property type="match status" value="2"/>
</dbReference>
<feature type="compositionally biased region" description="Basic residues" evidence="9">
    <location>
        <begin position="1051"/>
        <end position="1064"/>
    </location>
</feature>
<dbReference type="Pfam" id="PF00400">
    <property type="entry name" value="WD40"/>
    <property type="match status" value="4"/>
</dbReference>
<feature type="repeat" description="WD" evidence="8">
    <location>
        <begin position="454"/>
        <end position="486"/>
    </location>
</feature>
<keyword evidence="6" id="KW-0227">DNA damage</keyword>
<feature type="region of interest" description="Disordered" evidence="9">
    <location>
        <begin position="38"/>
        <end position="77"/>
    </location>
</feature>
<dbReference type="PROSITE" id="PS00678">
    <property type="entry name" value="WD_REPEATS_1"/>
    <property type="match status" value="2"/>
</dbReference>
<feature type="compositionally biased region" description="Polar residues" evidence="9">
    <location>
        <begin position="207"/>
        <end position="222"/>
    </location>
</feature>
<dbReference type="PROSITE" id="PS50082">
    <property type="entry name" value="WD_REPEATS_2"/>
    <property type="match status" value="3"/>
</dbReference>
<protein>
    <recommendedName>
        <fullName evidence="3">WD repeat-containing protein 76</fullName>
    </recommendedName>
</protein>
<feature type="region of interest" description="Disordered" evidence="9">
    <location>
        <begin position="1012"/>
        <end position="1081"/>
    </location>
</feature>
<feature type="region of interest" description="Disordered" evidence="9">
    <location>
        <begin position="205"/>
        <end position="229"/>
    </location>
</feature>
<feature type="compositionally biased region" description="Basic and acidic residues" evidence="9">
    <location>
        <begin position="1016"/>
        <end position="1050"/>
    </location>
</feature>
<dbReference type="InterPro" id="IPR036322">
    <property type="entry name" value="WD40_repeat_dom_sf"/>
</dbReference>
<dbReference type="GO" id="GO:0003677">
    <property type="term" value="F:DNA binding"/>
    <property type="evidence" value="ECO:0007669"/>
    <property type="project" value="UniProtKB-KW"/>
</dbReference>
<dbReference type="SUPFAM" id="SSF50978">
    <property type="entry name" value="WD40 repeat-like"/>
    <property type="match status" value="2"/>
</dbReference>
<accession>A0A7J6DX58</accession>
<comment type="function">
    <text evidence="1">Specifically binds 5-hydroxymethylcytosine (5hmC), suggesting that it acts as a specific reader of 5hmC.</text>
</comment>
<dbReference type="GO" id="GO:0005634">
    <property type="term" value="C:nucleus"/>
    <property type="evidence" value="ECO:0007669"/>
    <property type="project" value="TreeGrafter"/>
</dbReference>
<feature type="repeat" description="WD" evidence="8">
    <location>
        <begin position="407"/>
        <end position="443"/>
    </location>
</feature>
<feature type="repeat" description="WD" evidence="8">
    <location>
        <begin position="1304"/>
        <end position="1339"/>
    </location>
</feature>
<keyword evidence="7" id="KW-0238">DNA-binding</keyword>
<dbReference type="GO" id="GO:2000001">
    <property type="term" value="P:regulation of DNA damage checkpoint"/>
    <property type="evidence" value="ECO:0007669"/>
    <property type="project" value="TreeGrafter"/>
</dbReference>
<keyword evidence="5" id="KW-0677">Repeat</keyword>
<evidence type="ECO:0000256" key="4">
    <source>
        <dbReference type="ARBA" id="ARBA00022574"/>
    </source>
</evidence>
<dbReference type="EMBL" id="JAATIP010000357">
    <property type="protein sequence ID" value="KAF4350733.1"/>
    <property type="molecule type" value="Genomic_DNA"/>
</dbReference>
<sequence>MAPAKLTAYECQRLENIRRKEEMLAGLKLQSIVTQLSASSKRERIGGKANKVKPQKKPKSDTPVALRRSLRTRGMQADSKILDGDLVESTVRSPNSRETKMGPLTMREALLHEGSDRSLIETILNTGIKSEPGQSLGTEFGGRRVCKEETVSSTGIKSEPGQSLETEFGGRRVCKEENVSSTVIKSEPGHSLGTEFGGRRVCKEETVSSNGIKSEPGQSLGTESGGDRVCKKETFSSTGIKSEPSQSLGTEFGGDRIWVDMTLNPENVARVVQNRIMSVKFFPCSSSSIVVAGSKGGDVGFWNLDHANGIDEEDDGVYSYHTHSGPVSGISIHQHSLSKVFTSCYDGYIRLMDAEKEVFDLVYSSDDNKAIFSLSQRSNDAKCVYFGEGYGNLSMWDERTGGCATQWSLHGDRINSIDFNLQNPNFVATSCSDGTACIWDLRSINTDKPKTLKTVTHKRAVYSAYFSPSGKCLATTSLDDTVRILDGDNFEEASWIPHNNQTGRWISQFKAIWGWDDSYIFIGNMKRGVDVISPSKGTTIVTLQSEHITAIPCRFDAHPYKIGMLAGATEKDWDFKFKGKSHSSLFLILSFKNPSHLDHIVSKTPWVIQYDFLILERMDRIPLNWEIELLWFLMEGCVLNLTIPSMTSNNMQRLTSMAGKVVSVQELDVPKMADNGFFLFKVLSSIQSKICHGFLFPTLNCKIWFPFQYNCGVCEQDLWGMRARFVGYASKNFHAPVAMIQDGYGNLTLVYGTWLELNSSSQFKKEARVLPEDFFGSFTAFSNAGDELPQSSSLIDVPISFGDVLRPTINDPGPTKRKKFVAQYDVLWVLGLKPSSLAKEDDLILPIRRMHLTTPVLTPPPRFSATDGSNCCSVNMTNLPLLCFDAAVSDGLPYYGSGAILRDCFVKVLGAAASSRPGSCSVTMDERKAIIPGLHLFPPHQLCIKRRIHHFRSPYNIRSLWRFSSPFLSLNLRFASMAPAKLTAYELQRLENIRRKEEMMAGLKLHSMVTQLSASSKRERIGDKVKPQKKPKGETPVAERRSLRTREKLAHSKSHNLFRSRLRSRNSQSTEPSKPLAPMMNMGPLNMREALLHEGSDRALIETILSSEIKSEPGESLGTEFGGGRVCNEETFLSTGIKSESAQSFGTESGGDKIWVDMTLNPENVARIVRTRIMSLKFFPCSSSSIVVAGSRGGDVGFWNLDHADGFDEEDDGVYTYHPHSGSVSGISIHQHSLSKVFTSCYDGHIRLMDAEKEMFDLVYSADENEAIFSLSQRSDNAKCVYFGAGLGNLSMWDERSGCCAAQWSLHDDRVNSIDFNLQNPNFMATSCADGTACIWDLRKIDADKPKTLNTVTHKRAVCSAYFSPSGNCLATTSLDDTVRILSGANFEESSWIPHSNQSGTWIPQFRAIWGWDDSYIFIGNMNKGVDVISPSEGKTIVTLQSEHMKAIPCRFDAHPYNVGMLAGAIVGGQVYVWTRQ</sequence>
<dbReference type="PANTHER" id="PTHR14773">
    <property type="entry name" value="WD REPEAT-CONTAINING PROTEIN 76"/>
    <property type="match status" value="1"/>
</dbReference>
<dbReference type="InterPro" id="IPR050853">
    <property type="entry name" value="WD_repeat_DNA-damage-binding"/>
</dbReference>
<organism evidence="10 11">
    <name type="scientific">Cannabis sativa</name>
    <name type="common">Hemp</name>
    <name type="synonym">Marijuana</name>
    <dbReference type="NCBI Taxonomy" id="3483"/>
    <lineage>
        <taxon>Eukaryota</taxon>
        <taxon>Viridiplantae</taxon>
        <taxon>Streptophyta</taxon>
        <taxon>Embryophyta</taxon>
        <taxon>Tracheophyta</taxon>
        <taxon>Spermatophyta</taxon>
        <taxon>Magnoliopsida</taxon>
        <taxon>eudicotyledons</taxon>
        <taxon>Gunneridae</taxon>
        <taxon>Pentapetalae</taxon>
        <taxon>rosids</taxon>
        <taxon>fabids</taxon>
        <taxon>Rosales</taxon>
        <taxon>Cannabaceae</taxon>
        <taxon>Cannabis</taxon>
    </lineage>
</organism>
<evidence type="ECO:0000256" key="3">
    <source>
        <dbReference type="ARBA" id="ARBA00021234"/>
    </source>
</evidence>
<evidence type="ECO:0000256" key="1">
    <source>
        <dbReference type="ARBA" id="ARBA00002530"/>
    </source>
</evidence>
<evidence type="ECO:0000256" key="7">
    <source>
        <dbReference type="ARBA" id="ARBA00023125"/>
    </source>
</evidence>
<evidence type="ECO:0000256" key="9">
    <source>
        <dbReference type="SAM" id="MobiDB-lite"/>
    </source>
</evidence>
<reference evidence="10 11" key="1">
    <citation type="journal article" date="2020" name="bioRxiv">
        <title>Sequence and annotation of 42 cannabis genomes reveals extensive copy number variation in cannabinoid synthesis and pathogen resistance genes.</title>
        <authorList>
            <person name="Mckernan K.J."/>
            <person name="Helbert Y."/>
            <person name="Kane L.T."/>
            <person name="Ebling H."/>
            <person name="Zhang L."/>
            <person name="Liu B."/>
            <person name="Eaton Z."/>
            <person name="Mclaughlin S."/>
            <person name="Kingan S."/>
            <person name="Baybayan P."/>
            <person name="Concepcion G."/>
            <person name="Jordan M."/>
            <person name="Riva A."/>
            <person name="Barbazuk W."/>
            <person name="Harkins T."/>
        </authorList>
    </citation>
    <scope>NUCLEOTIDE SEQUENCE [LARGE SCALE GENOMIC DNA]</scope>
    <source>
        <strain evidence="11">cv. Jamaican Lion 4</strain>
        <tissue evidence="10">Leaf</tissue>
    </source>
</reference>
<name>A0A7J6DX58_CANSA</name>
<evidence type="ECO:0000256" key="6">
    <source>
        <dbReference type="ARBA" id="ARBA00022763"/>
    </source>
</evidence>
<dbReference type="InterPro" id="IPR001680">
    <property type="entry name" value="WD40_rpt"/>
</dbReference>